<dbReference type="Pfam" id="PF18818">
    <property type="entry name" value="MPTase-PolyVal"/>
    <property type="match status" value="1"/>
</dbReference>
<comment type="caution">
    <text evidence="3">The sequence shown here is derived from an EMBL/GenBank/DDBJ whole genome shotgun (WGS) entry which is preliminary data.</text>
</comment>
<feature type="domain" description="Polyvalent protein metallopeptidase" evidence="2">
    <location>
        <begin position="166"/>
        <end position="289"/>
    </location>
</feature>
<gene>
    <name evidence="3" type="ORF">GCM10010961_40670</name>
</gene>
<accession>A0A8J3H993</accession>
<protein>
    <submittedName>
        <fullName evidence="3">Antirepressor</fullName>
    </submittedName>
</protein>
<dbReference type="GO" id="GO:0003697">
    <property type="term" value="F:single-stranded DNA binding"/>
    <property type="evidence" value="ECO:0007669"/>
    <property type="project" value="InterPro"/>
</dbReference>
<dbReference type="InterPro" id="IPR013610">
    <property type="entry name" value="ArdC_N"/>
</dbReference>
<keyword evidence="4" id="KW-1185">Reference proteome</keyword>
<dbReference type="EMBL" id="BNAP01000034">
    <property type="protein sequence ID" value="GHH02803.1"/>
    <property type="molecule type" value="Genomic_DNA"/>
</dbReference>
<dbReference type="RefSeq" id="WP_028095158.1">
    <property type="nucleotide sequence ID" value="NZ_BNAP01000034.1"/>
</dbReference>
<reference evidence="3" key="2">
    <citation type="submission" date="2020-09" db="EMBL/GenBank/DDBJ databases">
        <authorList>
            <person name="Sun Q."/>
            <person name="Zhou Y."/>
        </authorList>
    </citation>
    <scope>NUCLEOTIDE SEQUENCE</scope>
    <source>
        <strain evidence="3">CGMCC 1.7081</strain>
    </source>
</reference>
<evidence type="ECO:0000313" key="4">
    <source>
        <dbReference type="Proteomes" id="UP000611500"/>
    </source>
</evidence>
<proteinExistence type="predicted"/>
<reference evidence="3" key="1">
    <citation type="journal article" date="2014" name="Int. J. Syst. Evol. Microbiol.">
        <title>Complete genome sequence of Corynebacterium casei LMG S-19264T (=DSM 44701T), isolated from a smear-ripened cheese.</title>
        <authorList>
            <consortium name="US DOE Joint Genome Institute (JGI-PGF)"/>
            <person name="Walter F."/>
            <person name="Albersmeier A."/>
            <person name="Kalinowski J."/>
            <person name="Ruckert C."/>
        </authorList>
    </citation>
    <scope>NUCLEOTIDE SEQUENCE</scope>
    <source>
        <strain evidence="3">CGMCC 1.7081</strain>
    </source>
</reference>
<dbReference type="PIRSF" id="PIRSF037112">
    <property type="entry name" value="Antirestriction_ArdC"/>
    <property type="match status" value="1"/>
</dbReference>
<sequence length="320" mass="35283">MTREHRAARKSGPRTNLYDDITDKIIAELEDGRLPWVQPWGTAAAQAPLAMPCNASTGRQYSGINVLILWGAVIQQGYPTQHWLTFRQALSLGGNVRKGERGTTVVYADRFTPEDEKRHARETGEDANSIPFLKRFTVFNAAQCEGLPDDMAIEAPPPPPGLIEPRVEALIKATGIDFRIGGNRAFYVPSLDYVQVPPPQAYFEPINWHRTALHEMGHATGHASRLGRDFSGAFGTRKYAFEELIAEISSAFCCASLGIVPTVRHADYLGSWLEVMREDSRAIVRAASQASKAADWLLAHLPDDSTDVDRQISTEARAAA</sequence>
<organism evidence="3 4">
    <name type="scientific">Pseudodonghicola xiamenensis</name>
    <dbReference type="NCBI Taxonomy" id="337702"/>
    <lineage>
        <taxon>Bacteria</taxon>
        <taxon>Pseudomonadati</taxon>
        <taxon>Pseudomonadota</taxon>
        <taxon>Alphaproteobacteria</taxon>
        <taxon>Rhodobacterales</taxon>
        <taxon>Paracoccaceae</taxon>
        <taxon>Pseudodonghicola</taxon>
    </lineage>
</organism>
<name>A0A8J3H993_9RHOB</name>
<dbReference type="Proteomes" id="UP000611500">
    <property type="component" value="Unassembled WGS sequence"/>
</dbReference>
<dbReference type="InterPro" id="IPR041459">
    <property type="entry name" value="MPTase-PolyVal"/>
</dbReference>
<feature type="domain" description="N-terminal" evidence="1">
    <location>
        <begin position="16"/>
        <end position="139"/>
    </location>
</feature>
<dbReference type="AlphaFoldDB" id="A0A8J3H993"/>
<evidence type="ECO:0000259" key="1">
    <source>
        <dbReference type="Pfam" id="PF08401"/>
    </source>
</evidence>
<evidence type="ECO:0000313" key="3">
    <source>
        <dbReference type="EMBL" id="GHH02803.1"/>
    </source>
</evidence>
<dbReference type="InterPro" id="IPR017113">
    <property type="entry name" value="Antirestriction_ArdC"/>
</dbReference>
<evidence type="ECO:0000259" key="2">
    <source>
        <dbReference type="Pfam" id="PF18818"/>
    </source>
</evidence>
<dbReference type="Pfam" id="PF08401">
    <property type="entry name" value="ArdcN"/>
    <property type="match status" value="1"/>
</dbReference>